<gene>
    <name evidence="3" type="primary">M01A8.2</name>
    <name evidence="3" type="ORF">Tcan_07722</name>
</gene>
<proteinExistence type="predicted"/>
<sequence length="440" mass="48636">MNKSTNDQANGGGGVAGKQDVGKRVTVGRMGTGVLRYVGPVHGKEGLFCGVELDLPEGRHNGTYQGVTYFQCTDMHGIFAPLYRVELHEETPKTTRREQKLIRSAMPAISSTPSYQSTAPSMDVSMASISSIGSSFLDSSIIMNASWNTDQMVSSNATYTIAGPGDRMRYQLLEEIECPSELIEVDDDPPYSQLNSTSQVLEESRVGVDRLPVVDDEISTPIVEFCPFDQPHPIISQNNAFIDELFNADSRPYEEHGAYIIDGDMPPILQTLPRTQSPSQMSLDSATSDEQQEPPRPNALHDRGSPTNRSFTIKKRPVNKNINKKSPIHAVNKRSAATEAAKQEAAHQKDEEKEHRPKKPKPPSIRELQNAPAPKPKPKPPSKSQLMMEQIKASIEADKHRPKKEIKSRLSELLAAPPTPLPKTPTDENERQALFSVEHT</sequence>
<dbReference type="EMBL" id="JPKZ01003185">
    <property type="protein sequence ID" value="KHN72891.1"/>
    <property type="molecule type" value="Genomic_DNA"/>
</dbReference>
<dbReference type="PANTHER" id="PTHR18916:SF93">
    <property type="entry name" value="RESTIN HOMOLOG"/>
    <property type="match status" value="1"/>
</dbReference>
<organism evidence="3 4">
    <name type="scientific">Toxocara canis</name>
    <name type="common">Canine roundworm</name>
    <dbReference type="NCBI Taxonomy" id="6265"/>
    <lineage>
        <taxon>Eukaryota</taxon>
        <taxon>Metazoa</taxon>
        <taxon>Ecdysozoa</taxon>
        <taxon>Nematoda</taxon>
        <taxon>Chromadorea</taxon>
        <taxon>Rhabditida</taxon>
        <taxon>Spirurina</taxon>
        <taxon>Ascaridomorpha</taxon>
        <taxon>Ascaridoidea</taxon>
        <taxon>Toxocaridae</taxon>
        <taxon>Toxocara</taxon>
    </lineage>
</organism>
<dbReference type="InterPro" id="IPR036859">
    <property type="entry name" value="CAP-Gly_dom_sf"/>
</dbReference>
<dbReference type="OrthoDB" id="5872681at2759"/>
<feature type="compositionally biased region" description="Basic and acidic residues" evidence="1">
    <location>
        <begin position="341"/>
        <end position="355"/>
    </location>
</feature>
<dbReference type="SMART" id="SM01052">
    <property type="entry name" value="CAP_GLY"/>
    <property type="match status" value="1"/>
</dbReference>
<dbReference type="Gene3D" id="2.30.30.190">
    <property type="entry name" value="CAP Gly-rich-like domain"/>
    <property type="match status" value="1"/>
</dbReference>
<evidence type="ECO:0000313" key="4">
    <source>
        <dbReference type="Proteomes" id="UP000031036"/>
    </source>
</evidence>
<feature type="domain" description="CAP-Gly" evidence="2">
    <location>
        <begin position="39"/>
        <end position="81"/>
    </location>
</feature>
<evidence type="ECO:0000313" key="3">
    <source>
        <dbReference type="EMBL" id="KHN72891.1"/>
    </source>
</evidence>
<accession>A0A0B2UPH3</accession>
<feature type="compositionally biased region" description="Basic residues" evidence="1">
    <location>
        <begin position="312"/>
        <end position="327"/>
    </location>
</feature>
<comment type="caution">
    <text evidence="3">The sequence shown here is derived from an EMBL/GenBank/DDBJ whole genome shotgun (WGS) entry which is preliminary data.</text>
</comment>
<dbReference type="OMA" id="SQLMMEQ"/>
<dbReference type="PANTHER" id="PTHR18916">
    <property type="entry name" value="DYNACTIN 1-RELATED MICROTUBULE-BINDING"/>
    <property type="match status" value="1"/>
</dbReference>
<feature type="compositionally biased region" description="Basic and acidic residues" evidence="1">
    <location>
        <begin position="395"/>
        <end position="410"/>
    </location>
</feature>
<dbReference type="Pfam" id="PF01302">
    <property type="entry name" value="CAP_GLY"/>
    <property type="match status" value="1"/>
</dbReference>
<dbReference type="Proteomes" id="UP000031036">
    <property type="component" value="Unassembled WGS sequence"/>
</dbReference>
<dbReference type="STRING" id="6265.A0A0B2UPH3"/>
<dbReference type="PROSITE" id="PS50245">
    <property type="entry name" value="CAP_GLY_2"/>
    <property type="match status" value="1"/>
</dbReference>
<evidence type="ECO:0000256" key="1">
    <source>
        <dbReference type="SAM" id="MobiDB-lite"/>
    </source>
</evidence>
<evidence type="ECO:0000259" key="2">
    <source>
        <dbReference type="PROSITE" id="PS50245"/>
    </source>
</evidence>
<reference evidence="3 4" key="1">
    <citation type="submission" date="2014-11" db="EMBL/GenBank/DDBJ databases">
        <title>Genetic blueprint of the zoonotic pathogen Toxocara canis.</title>
        <authorList>
            <person name="Zhu X.-Q."/>
            <person name="Korhonen P.K."/>
            <person name="Cai H."/>
            <person name="Young N.D."/>
            <person name="Nejsum P."/>
            <person name="von Samson-Himmelstjerna G."/>
            <person name="Boag P.R."/>
            <person name="Tan P."/>
            <person name="Li Q."/>
            <person name="Min J."/>
            <person name="Yang Y."/>
            <person name="Wang X."/>
            <person name="Fang X."/>
            <person name="Hall R.S."/>
            <person name="Hofmann A."/>
            <person name="Sternberg P.W."/>
            <person name="Jex A.R."/>
            <person name="Gasser R.B."/>
        </authorList>
    </citation>
    <scope>NUCLEOTIDE SEQUENCE [LARGE SCALE GENOMIC DNA]</scope>
    <source>
        <strain evidence="3">PN_DK_2014</strain>
    </source>
</reference>
<feature type="compositionally biased region" description="Polar residues" evidence="1">
    <location>
        <begin position="272"/>
        <end position="289"/>
    </location>
</feature>
<keyword evidence="4" id="KW-1185">Reference proteome</keyword>
<feature type="region of interest" description="Disordered" evidence="1">
    <location>
        <begin position="1"/>
        <end position="20"/>
    </location>
</feature>
<dbReference type="InterPro" id="IPR000938">
    <property type="entry name" value="CAP-Gly_domain"/>
</dbReference>
<dbReference type="SUPFAM" id="SSF74924">
    <property type="entry name" value="Cap-Gly domain"/>
    <property type="match status" value="1"/>
</dbReference>
<dbReference type="AlphaFoldDB" id="A0A0B2UPH3"/>
<protein>
    <submittedName>
        <fullName evidence="3">Uncharacterized protein M01A8.2</fullName>
    </submittedName>
</protein>
<feature type="region of interest" description="Disordered" evidence="1">
    <location>
        <begin position="261"/>
        <end position="440"/>
    </location>
</feature>
<name>A0A0B2UPH3_TOXCA</name>